<dbReference type="Proteomes" id="UP000565441">
    <property type="component" value="Unassembled WGS sequence"/>
</dbReference>
<dbReference type="AlphaFoldDB" id="A0A8H5HP70"/>
<gene>
    <name evidence="1" type="ORF">D9615_002004</name>
</gene>
<evidence type="ECO:0000313" key="1">
    <source>
        <dbReference type="EMBL" id="KAF5386912.1"/>
    </source>
</evidence>
<sequence length="125" mass="12688">METGPPSFSVVGGDAGSGPFVVAAVDPDAPTPQMPTSAQIRHFLGANFFARKPSSNAHPLVNTTAAISPYLHPARGQPSRFDTQTLVTPATSISLFNISSFAAATGLGAPIAGTFMLVAPDPPAA</sequence>
<keyword evidence="2" id="KW-1185">Reference proteome</keyword>
<name>A0A8H5HP70_9AGAR</name>
<dbReference type="OrthoDB" id="2506647at2759"/>
<dbReference type="CDD" id="cd00866">
    <property type="entry name" value="PEBP_euk"/>
    <property type="match status" value="1"/>
</dbReference>
<dbReference type="InterPro" id="IPR036610">
    <property type="entry name" value="PEBP-like_sf"/>
</dbReference>
<reference evidence="1 2" key="1">
    <citation type="journal article" date="2020" name="ISME J.">
        <title>Uncovering the hidden diversity of litter-decomposition mechanisms in mushroom-forming fungi.</title>
        <authorList>
            <person name="Floudas D."/>
            <person name="Bentzer J."/>
            <person name="Ahren D."/>
            <person name="Johansson T."/>
            <person name="Persson P."/>
            <person name="Tunlid A."/>
        </authorList>
    </citation>
    <scope>NUCLEOTIDE SEQUENCE [LARGE SCALE GENOMIC DNA]</scope>
    <source>
        <strain evidence="1 2">CBS 661.87</strain>
    </source>
</reference>
<proteinExistence type="predicted"/>
<evidence type="ECO:0000313" key="2">
    <source>
        <dbReference type="Proteomes" id="UP000565441"/>
    </source>
</evidence>
<accession>A0A8H5HP70</accession>
<comment type="caution">
    <text evidence="1">The sequence shown here is derived from an EMBL/GenBank/DDBJ whole genome shotgun (WGS) entry which is preliminary data.</text>
</comment>
<dbReference type="EMBL" id="JAACJP010000002">
    <property type="protein sequence ID" value="KAF5386912.1"/>
    <property type="molecule type" value="Genomic_DNA"/>
</dbReference>
<dbReference type="Gene3D" id="3.90.280.10">
    <property type="entry name" value="PEBP-like"/>
    <property type="match status" value="1"/>
</dbReference>
<dbReference type="InterPro" id="IPR035810">
    <property type="entry name" value="PEBP_euk"/>
</dbReference>
<dbReference type="SUPFAM" id="SSF49777">
    <property type="entry name" value="PEBP-like"/>
    <property type="match status" value="1"/>
</dbReference>
<organism evidence="1 2">
    <name type="scientific">Tricholomella constricta</name>
    <dbReference type="NCBI Taxonomy" id="117010"/>
    <lineage>
        <taxon>Eukaryota</taxon>
        <taxon>Fungi</taxon>
        <taxon>Dikarya</taxon>
        <taxon>Basidiomycota</taxon>
        <taxon>Agaricomycotina</taxon>
        <taxon>Agaricomycetes</taxon>
        <taxon>Agaricomycetidae</taxon>
        <taxon>Agaricales</taxon>
        <taxon>Tricholomatineae</taxon>
        <taxon>Lyophyllaceae</taxon>
        <taxon>Tricholomella</taxon>
    </lineage>
</organism>
<protein>
    <submittedName>
        <fullName evidence="1">Uncharacterized protein</fullName>
    </submittedName>
</protein>